<dbReference type="Proteomes" id="UP000190831">
    <property type="component" value="Chromosome B"/>
</dbReference>
<dbReference type="Gene3D" id="3.40.50.1240">
    <property type="entry name" value="Phosphoglycerate mutase-like"/>
    <property type="match status" value="1"/>
</dbReference>
<dbReference type="Pfam" id="PF00300">
    <property type="entry name" value="His_Phos_1"/>
    <property type="match status" value="1"/>
</dbReference>
<dbReference type="InterPro" id="IPR013079">
    <property type="entry name" value="6Phosfructo_kin"/>
</dbReference>
<reference evidence="6" key="1">
    <citation type="submission" date="2016-03" db="EMBL/GenBank/DDBJ databases">
        <authorList>
            <person name="Devillers H."/>
        </authorList>
    </citation>
    <scope>NUCLEOTIDE SEQUENCE [LARGE SCALE GENOMIC DNA]</scope>
</reference>
<organism evidence="5 6">
    <name type="scientific">Lachancea fermentati</name>
    <name type="common">Zygosaccharomyces fermentati</name>
    <dbReference type="NCBI Taxonomy" id="4955"/>
    <lineage>
        <taxon>Eukaryota</taxon>
        <taxon>Fungi</taxon>
        <taxon>Dikarya</taxon>
        <taxon>Ascomycota</taxon>
        <taxon>Saccharomycotina</taxon>
        <taxon>Saccharomycetes</taxon>
        <taxon>Saccharomycetales</taxon>
        <taxon>Saccharomycetaceae</taxon>
        <taxon>Lachancea</taxon>
    </lineage>
</organism>
<dbReference type="SUPFAM" id="SSF53254">
    <property type="entry name" value="Phosphoglycerate mutase-like"/>
    <property type="match status" value="1"/>
</dbReference>
<feature type="region of interest" description="Disordered" evidence="3">
    <location>
        <begin position="34"/>
        <end position="53"/>
    </location>
</feature>
<evidence type="ECO:0000313" key="6">
    <source>
        <dbReference type="Proteomes" id="UP000190831"/>
    </source>
</evidence>
<dbReference type="EMBL" id="LT598489">
    <property type="protein sequence ID" value="SCW00043.1"/>
    <property type="molecule type" value="Genomic_DNA"/>
</dbReference>
<dbReference type="PIRSF" id="PIRSF000709">
    <property type="entry name" value="6PFK_2-Ptase"/>
    <property type="match status" value="1"/>
</dbReference>
<dbReference type="OMA" id="CRFYSLA"/>
<dbReference type="Gene3D" id="3.40.50.300">
    <property type="entry name" value="P-loop containing nucleotide triphosphate hydrolases"/>
    <property type="match status" value="1"/>
</dbReference>
<keyword evidence="1" id="KW-0547">Nucleotide-binding</keyword>
<evidence type="ECO:0000256" key="3">
    <source>
        <dbReference type="SAM" id="MobiDB-lite"/>
    </source>
</evidence>
<dbReference type="STRING" id="4955.A0A1G4M871"/>
<keyword evidence="6" id="KW-1185">Reference proteome</keyword>
<evidence type="ECO:0000256" key="2">
    <source>
        <dbReference type="ARBA" id="ARBA00022840"/>
    </source>
</evidence>
<dbReference type="AlphaFoldDB" id="A0A1G4M871"/>
<proteinExistence type="predicted"/>
<keyword evidence="2" id="KW-0067">ATP-binding</keyword>
<accession>A0A1G4M871</accession>
<evidence type="ECO:0000259" key="4">
    <source>
        <dbReference type="Pfam" id="PF01591"/>
    </source>
</evidence>
<dbReference type="InterPro" id="IPR003094">
    <property type="entry name" value="6Pfruct_kin"/>
</dbReference>
<evidence type="ECO:0000256" key="1">
    <source>
        <dbReference type="ARBA" id="ARBA00022741"/>
    </source>
</evidence>
<name>A0A1G4M871_LACFM</name>
<dbReference type="GO" id="GO:0003873">
    <property type="term" value="F:6-phosphofructo-2-kinase activity"/>
    <property type="evidence" value="ECO:0007669"/>
    <property type="project" value="InterPro"/>
</dbReference>
<dbReference type="GO" id="GO:0005829">
    <property type="term" value="C:cytosol"/>
    <property type="evidence" value="ECO:0007669"/>
    <property type="project" value="TreeGrafter"/>
</dbReference>
<feature type="domain" description="6-phosphofructo-2-kinase" evidence="4">
    <location>
        <begin position="74"/>
        <end position="295"/>
    </location>
</feature>
<feature type="compositionally biased region" description="Polar residues" evidence="3">
    <location>
        <begin position="347"/>
        <end position="389"/>
    </location>
</feature>
<feature type="region of interest" description="Disordered" evidence="3">
    <location>
        <begin position="347"/>
        <end position="400"/>
    </location>
</feature>
<dbReference type="GO" id="GO:0006003">
    <property type="term" value="P:fructose 2,6-bisphosphate metabolic process"/>
    <property type="evidence" value="ECO:0007669"/>
    <property type="project" value="InterPro"/>
</dbReference>
<dbReference type="OrthoDB" id="267323at2759"/>
<dbReference type="PANTHER" id="PTHR10606">
    <property type="entry name" value="6-PHOSPHOFRUCTO-2-KINASE/FRUCTOSE-2,6-BISPHOSPHATASE"/>
    <property type="match status" value="1"/>
</dbReference>
<dbReference type="Pfam" id="PF01591">
    <property type="entry name" value="6PF2K"/>
    <property type="match status" value="1"/>
</dbReference>
<protein>
    <submittedName>
        <fullName evidence="5">LAFE_0B08196g1_1</fullName>
    </submittedName>
</protein>
<dbReference type="PANTHER" id="PTHR10606:SF39">
    <property type="entry name" value="6-PHOSPHOFRUCTO-2-KINASE_FRUCTOSE-2,6-BISPHOSPHATASE YLR345W-RELATED"/>
    <property type="match status" value="1"/>
</dbReference>
<dbReference type="GO" id="GO:0004331">
    <property type="term" value="F:fructose-2,6-bisphosphate 2-phosphatase activity"/>
    <property type="evidence" value="ECO:0007669"/>
    <property type="project" value="TreeGrafter"/>
</dbReference>
<dbReference type="GO" id="GO:0005524">
    <property type="term" value="F:ATP binding"/>
    <property type="evidence" value="ECO:0007669"/>
    <property type="project" value="UniProtKB-KW"/>
</dbReference>
<dbReference type="PRINTS" id="PR00991">
    <property type="entry name" value="6PFRUCTKNASE"/>
</dbReference>
<dbReference type="InterPro" id="IPR013078">
    <property type="entry name" value="His_Pase_superF_clade-1"/>
</dbReference>
<dbReference type="InterPro" id="IPR027417">
    <property type="entry name" value="P-loop_NTPase"/>
</dbReference>
<dbReference type="SUPFAM" id="SSF52540">
    <property type="entry name" value="P-loop containing nucleoside triphosphate hydrolases"/>
    <property type="match status" value="1"/>
</dbReference>
<evidence type="ECO:0000313" key="5">
    <source>
        <dbReference type="EMBL" id="SCW00043.1"/>
    </source>
</evidence>
<gene>
    <name evidence="5" type="ORF">LAFE_0B08196G</name>
</gene>
<dbReference type="GO" id="GO:0006000">
    <property type="term" value="P:fructose metabolic process"/>
    <property type="evidence" value="ECO:0007669"/>
    <property type="project" value="InterPro"/>
</dbReference>
<dbReference type="InterPro" id="IPR029033">
    <property type="entry name" value="His_PPase_superfam"/>
</dbReference>
<sequence length="552" mass="62917">MSAILSDDEEGNISISSQSLEHFKATSGNHMARINKRWSSSSSDKRPKLARPTDAVHENITANFISPGQLYSTESGRLFHAGKILIVLVGLPATSKTLLSVAITRYTKWLGVRTRSFHVSEYRRQKSNADSIEFPNDYFSAKPTTERGRKVRKETINQVLTDMIAFFDKDEGQLAIYDALNILEEERSHLDKLFLGLNIKVLFIESVITDPQLIKHNVEMASKSADYQGWTKSEAKSDFMNRLMVNKKLYEEMKPEENLSYLKYINFGEKLIVNNNHYGYLINKIVFFLMNLRDKKGCVYFARCGTSDQDNYIDDEVLNVEGIHYSKVLTDLVLKTINSRRISQCSTPVDVGSWQNSPSSGPTRSASPLIPTSATLRRSESTGNTSMRQPASGDGGDEDSFVVWTAPRKRTYDTAMFFIEKGVNVRQCSQLQQLHPGVVADVSEDEIKHNFPEEYKECLKDPYHYRYPRAESYHDLAVRMEPLLLEMERMRGDILIIGHESTLRVLYGYLMACSCSEIPSLKFTRNELIEISFSPYENKVRRIPIPINQKAS</sequence>